<accession>A0A2G5I8V3</accession>
<evidence type="ECO:0000313" key="4">
    <source>
        <dbReference type="Proteomes" id="UP000230605"/>
    </source>
</evidence>
<dbReference type="EMBL" id="LKMD01000100">
    <property type="protein sequence ID" value="PIB01237.1"/>
    <property type="molecule type" value="Genomic_DNA"/>
</dbReference>
<dbReference type="EMBL" id="CP134184">
    <property type="protein sequence ID" value="WPA96911.1"/>
    <property type="molecule type" value="Genomic_DNA"/>
</dbReference>
<name>A0A2G5I8V3_CERBT</name>
<dbReference type="Proteomes" id="UP001302367">
    <property type="component" value="Chromosome 1"/>
</dbReference>
<dbReference type="InterPro" id="IPR021833">
    <property type="entry name" value="DUF3425"/>
</dbReference>
<evidence type="ECO:0000313" key="3">
    <source>
        <dbReference type="EMBL" id="WPA96911.1"/>
    </source>
</evidence>
<feature type="compositionally biased region" description="Polar residues" evidence="1">
    <location>
        <begin position="82"/>
        <end position="95"/>
    </location>
</feature>
<feature type="compositionally biased region" description="Basic and acidic residues" evidence="1">
    <location>
        <begin position="10"/>
        <end position="20"/>
    </location>
</feature>
<reference evidence="2 4" key="1">
    <citation type="submission" date="2015-10" db="EMBL/GenBank/DDBJ databases">
        <title>The cercosporin biosynthetic gene cluster was horizontally transferred to several fungal lineages and shown to be expanded in Cercospora beticola based on microsynteny with recipient genomes.</title>
        <authorList>
            <person name="De Jonge R."/>
            <person name="Ebert M.K."/>
            <person name="Suttle J.C."/>
            <person name="Jurick Ii W.M."/>
            <person name="Secor G.A."/>
            <person name="Thomma B.P."/>
            <person name="Van De Peer Y."/>
            <person name="Bolton M.D."/>
        </authorList>
    </citation>
    <scope>NUCLEOTIDE SEQUENCE [LARGE SCALE GENOMIC DNA]</scope>
    <source>
        <strain evidence="2 4">09-40</strain>
    </source>
</reference>
<feature type="region of interest" description="Disordered" evidence="1">
    <location>
        <begin position="68"/>
        <end position="97"/>
    </location>
</feature>
<dbReference type="Proteomes" id="UP000230605">
    <property type="component" value="Chromosome 1"/>
</dbReference>
<reference evidence="3 5" key="2">
    <citation type="submission" date="2023-09" db="EMBL/GenBank/DDBJ databases">
        <title>Complete-Gapless Cercospora beticola genome.</title>
        <authorList>
            <person name="Wyatt N.A."/>
            <person name="Spanner R.E."/>
            <person name="Bolton M.D."/>
        </authorList>
    </citation>
    <scope>NUCLEOTIDE SEQUENCE [LARGE SCALE GENOMIC DNA]</scope>
    <source>
        <strain evidence="3">Cb09-40</strain>
    </source>
</reference>
<dbReference type="PANTHER" id="PTHR37012">
    <property type="entry name" value="B-ZIP TRANSCRIPTION FACTOR (EUROFUNG)-RELATED"/>
    <property type="match status" value="1"/>
</dbReference>
<dbReference type="Pfam" id="PF11905">
    <property type="entry name" value="DUF3425"/>
    <property type="match status" value="1"/>
</dbReference>
<gene>
    <name evidence="2" type="ORF">CB0940_01473</name>
    <name evidence="3" type="ORF">RHO25_001519</name>
</gene>
<sequence length="451" mass="51206">MSGRTTNGTRRTDAGGVEKKAWASGRVLTAEQRQRKQEVDRKANRFLKKEVQDRLALLEARVLQLEASGPKGETKDAPAATTPGTVLTGSTSPASTDIDGTIAPSLETIPAPQYWDQPIGFSHDVPNDTTTPTGSVGGQTLRPSNTIDGLNANRIAPHPQLLAQFTAGGKPTAEGRELTLFLNHLVDHIRNVSPDRVCYDDEHNQDVIISAVLKGWKFALSRYEQICPLWEVLQMVDLCLFKECNMIERVSCLRMLHKRYMFETKNVAVQVEGPLPAWFQPHVTETLIAHEPVIDHLTWPKLRERMMSSQTDMLTNKFWALFARNLRVAWQFEPFDIMAVSPRSSMYHLSNRFESGLLDMANWRMDINFFYDFPGLADDIPAANYMPLTQIQPRFGLMERMLLQQQEQQRMMNQQRRGTYAGELPPRTTHVVSEEAMYETTGPVSWNHFYT</sequence>
<dbReference type="OrthoDB" id="5086080at2759"/>
<organism evidence="2 4">
    <name type="scientific">Cercospora beticola</name>
    <name type="common">Sugarbeet leaf spot fungus</name>
    <dbReference type="NCBI Taxonomy" id="122368"/>
    <lineage>
        <taxon>Eukaryota</taxon>
        <taxon>Fungi</taxon>
        <taxon>Dikarya</taxon>
        <taxon>Ascomycota</taxon>
        <taxon>Pezizomycotina</taxon>
        <taxon>Dothideomycetes</taxon>
        <taxon>Dothideomycetidae</taxon>
        <taxon>Mycosphaerellales</taxon>
        <taxon>Mycosphaerellaceae</taxon>
        <taxon>Cercospora</taxon>
    </lineage>
</organism>
<evidence type="ECO:0000256" key="1">
    <source>
        <dbReference type="SAM" id="MobiDB-lite"/>
    </source>
</evidence>
<keyword evidence="5" id="KW-1185">Reference proteome</keyword>
<dbReference type="PANTHER" id="PTHR37012:SF7">
    <property type="entry name" value="B-ZIP TRANSCRIPTION FACTOR (EUROFUNG)-RELATED"/>
    <property type="match status" value="1"/>
</dbReference>
<protein>
    <submittedName>
        <fullName evidence="2">Uncharacterized protein</fullName>
    </submittedName>
</protein>
<evidence type="ECO:0000313" key="5">
    <source>
        <dbReference type="Proteomes" id="UP001302367"/>
    </source>
</evidence>
<feature type="region of interest" description="Disordered" evidence="1">
    <location>
        <begin position="1"/>
        <end position="20"/>
    </location>
</feature>
<proteinExistence type="predicted"/>
<evidence type="ECO:0000313" key="2">
    <source>
        <dbReference type="EMBL" id="PIB01237.1"/>
    </source>
</evidence>
<dbReference type="AlphaFoldDB" id="A0A2G5I8V3"/>